<dbReference type="Proteomes" id="UP000603453">
    <property type="component" value="Unassembled WGS sequence"/>
</dbReference>
<feature type="transmembrane region" description="Helical" evidence="1">
    <location>
        <begin position="169"/>
        <end position="187"/>
    </location>
</feature>
<keyword evidence="1" id="KW-0472">Membrane</keyword>
<evidence type="ECO:0008006" key="4">
    <source>
        <dbReference type="Google" id="ProtNLM"/>
    </source>
</evidence>
<dbReference type="Pfam" id="PF14808">
    <property type="entry name" value="TMEM164"/>
    <property type="match status" value="1"/>
</dbReference>
<organism evidence="2 3">
    <name type="scientific">Mucor saturninus</name>
    <dbReference type="NCBI Taxonomy" id="64648"/>
    <lineage>
        <taxon>Eukaryota</taxon>
        <taxon>Fungi</taxon>
        <taxon>Fungi incertae sedis</taxon>
        <taxon>Mucoromycota</taxon>
        <taxon>Mucoromycotina</taxon>
        <taxon>Mucoromycetes</taxon>
        <taxon>Mucorales</taxon>
        <taxon>Mucorineae</taxon>
        <taxon>Mucoraceae</taxon>
        <taxon>Mucor</taxon>
    </lineage>
</organism>
<feature type="transmembrane region" description="Helical" evidence="1">
    <location>
        <begin position="199"/>
        <end position="226"/>
    </location>
</feature>
<keyword evidence="1" id="KW-0812">Transmembrane</keyword>
<comment type="caution">
    <text evidence="2">The sequence shown here is derived from an EMBL/GenBank/DDBJ whole genome shotgun (WGS) entry which is preliminary data.</text>
</comment>
<proteinExistence type="predicted"/>
<accession>A0A8H7QSM5</accession>
<name>A0A8H7QSM5_9FUNG</name>
<evidence type="ECO:0000256" key="1">
    <source>
        <dbReference type="SAM" id="Phobius"/>
    </source>
</evidence>
<evidence type="ECO:0000313" key="2">
    <source>
        <dbReference type="EMBL" id="KAG2198018.1"/>
    </source>
</evidence>
<dbReference type="AlphaFoldDB" id="A0A8H7QSM5"/>
<gene>
    <name evidence="2" type="ORF">INT47_004985</name>
</gene>
<dbReference type="EMBL" id="JAEPRD010000118">
    <property type="protein sequence ID" value="KAG2198018.1"/>
    <property type="molecule type" value="Genomic_DNA"/>
</dbReference>
<dbReference type="PANTHER" id="PTHR20948:SF2">
    <property type="entry name" value="TRANSMEMBRANE PROTEIN 164"/>
    <property type="match status" value="1"/>
</dbReference>
<feature type="transmembrane region" description="Helical" evidence="1">
    <location>
        <begin position="246"/>
        <end position="266"/>
    </location>
</feature>
<reference evidence="2" key="1">
    <citation type="submission" date="2020-12" db="EMBL/GenBank/DDBJ databases">
        <title>Metabolic potential, ecology and presence of endohyphal bacteria is reflected in genomic diversity of Mucoromycotina.</title>
        <authorList>
            <person name="Muszewska A."/>
            <person name="Okrasinska A."/>
            <person name="Steczkiewicz K."/>
            <person name="Drgas O."/>
            <person name="Orlowska M."/>
            <person name="Perlinska-Lenart U."/>
            <person name="Aleksandrzak-Piekarczyk T."/>
            <person name="Szatraj K."/>
            <person name="Zielenkiewicz U."/>
            <person name="Pilsyk S."/>
            <person name="Malc E."/>
            <person name="Mieczkowski P."/>
            <person name="Kruszewska J.S."/>
            <person name="Biernat P."/>
            <person name="Pawlowska J."/>
        </authorList>
    </citation>
    <scope>NUCLEOTIDE SEQUENCE</scope>
    <source>
        <strain evidence="2">WA0000017839</strain>
    </source>
</reference>
<dbReference type="PANTHER" id="PTHR20948">
    <property type="entry name" value="TRANSMEMBRANE PROTEIN 164"/>
    <property type="match status" value="1"/>
</dbReference>
<feature type="transmembrane region" description="Helical" evidence="1">
    <location>
        <begin position="82"/>
        <end position="103"/>
    </location>
</feature>
<feature type="transmembrane region" description="Helical" evidence="1">
    <location>
        <begin position="42"/>
        <end position="61"/>
    </location>
</feature>
<feature type="transmembrane region" description="Helical" evidence="1">
    <location>
        <begin position="109"/>
        <end position="127"/>
    </location>
</feature>
<dbReference type="InterPro" id="IPR026508">
    <property type="entry name" value="TMEM164"/>
</dbReference>
<sequence>MDKIGKFVELVSFKFKPGSETDFEDGIGGSWYVSPTSHGVEFLTVAPFYLIMAAYFGYKAILKNRINYNLLVENKARPLRSWFENICLVTMVASYVVTVIHKAHTGTEFFLLQPCHVSAVILIVIMAWPNDMSQFTPQLLFNIYLHTLWGSILALVFPDLRDHDMLGEVFNFFLEHGLILLLPFYMLTTKRYVVLPLNVDMALFSFFLYASYHSPLLHAVSLWSGYNINYTLVPPTLGFLIEAGNWYRLIMYSAAFLLMFVTRYVLVEPFIKVFVGITPQQKLEDKKKSL</sequence>
<feature type="transmembrane region" description="Helical" evidence="1">
    <location>
        <begin position="139"/>
        <end position="157"/>
    </location>
</feature>
<evidence type="ECO:0000313" key="3">
    <source>
        <dbReference type="Proteomes" id="UP000603453"/>
    </source>
</evidence>
<keyword evidence="1" id="KW-1133">Transmembrane helix</keyword>
<dbReference type="OrthoDB" id="17328at2759"/>
<protein>
    <recommendedName>
        <fullName evidence="4">Transmembrane protein</fullName>
    </recommendedName>
</protein>
<keyword evidence="3" id="KW-1185">Reference proteome</keyword>